<evidence type="ECO:0000313" key="5">
    <source>
        <dbReference type="Proteomes" id="UP001145145"/>
    </source>
</evidence>
<dbReference type="SUPFAM" id="SSF143990">
    <property type="entry name" value="YbiA-like"/>
    <property type="match status" value="1"/>
</dbReference>
<evidence type="ECO:0000259" key="3">
    <source>
        <dbReference type="Pfam" id="PF08719"/>
    </source>
</evidence>
<dbReference type="InterPro" id="IPR012816">
    <property type="entry name" value="NADAR"/>
</dbReference>
<evidence type="ECO:0000256" key="1">
    <source>
        <dbReference type="ARBA" id="ARBA00000022"/>
    </source>
</evidence>
<comment type="caution">
    <text evidence="4">The sequence shown here is derived from an EMBL/GenBank/DDBJ whole genome shotgun (WGS) entry which is preliminary data.</text>
</comment>
<comment type="catalytic activity">
    <reaction evidence="1">
        <text>5-amino-6-(5-phospho-D-ribosylamino)uracil + H2O = 5,6-diaminouracil + D-ribose 5-phosphate</text>
        <dbReference type="Rhea" id="RHEA:55020"/>
        <dbReference type="ChEBI" id="CHEBI:15377"/>
        <dbReference type="ChEBI" id="CHEBI:46252"/>
        <dbReference type="ChEBI" id="CHEBI:58453"/>
        <dbReference type="ChEBI" id="CHEBI:78346"/>
    </reaction>
</comment>
<evidence type="ECO:0000313" key="4">
    <source>
        <dbReference type="EMBL" id="GLG04929.1"/>
    </source>
</evidence>
<dbReference type="NCBIfam" id="TIGR02464">
    <property type="entry name" value="ribofla_fusion"/>
    <property type="match status" value="1"/>
</dbReference>
<gene>
    <name evidence="4" type="ORF">Selli1_21030</name>
</gene>
<name>A0A9W6FCR7_9FIRM</name>
<dbReference type="Pfam" id="PF08719">
    <property type="entry name" value="NADAR"/>
    <property type="match status" value="1"/>
</dbReference>
<accession>A0A9W6FCR7</accession>
<dbReference type="EMBL" id="BSBO01000021">
    <property type="protein sequence ID" value="GLG04929.1"/>
    <property type="molecule type" value="Genomic_DNA"/>
</dbReference>
<proteinExistence type="predicted"/>
<keyword evidence="5" id="KW-1185">Reference proteome</keyword>
<feature type="domain" description="NADAR" evidence="3">
    <location>
        <begin position="32"/>
        <end position="164"/>
    </location>
</feature>
<dbReference type="InterPro" id="IPR037238">
    <property type="entry name" value="YbiA-like_sf"/>
</dbReference>
<protein>
    <recommendedName>
        <fullName evidence="3">NADAR domain-containing protein</fullName>
    </recommendedName>
</protein>
<dbReference type="CDD" id="cd15457">
    <property type="entry name" value="NADAR"/>
    <property type="match status" value="1"/>
</dbReference>
<evidence type="ECO:0000256" key="2">
    <source>
        <dbReference type="ARBA" id="ARBA00000751"/>
    </source>
</evidence>
<comment type="catalytic activity">
    <reaction evidence="2">
        <text>2,5-diamino-6-hydroxy-4-(5-phosphoribosylamino)-pyrimidine + H2O = 2,5,6-triamino-4-hydroxypyrimidine + D-ribose 5-phosphate</text>
        <dbReference type="Rhea" id="RHEA:23436"/>
        <dbReference type="ChEBI" id="CHEBI:15377"/>
        <dbReference type="ChEBI" id="CHEBI:58614"/>
        <dbReference type="ChEBI" id="CHEBI:78346"/>
        <dbReference type="ChEBI" id="CHEBI:137796"/>
    </reaction>
</comment>
<sequence length="174" mass="20026">MRKGMCMKSNDQPKETIHKQTHRNVISSFTGKYAFLSNFYPAPVTYMGQTYANNEAAFQAQKTCCAKEQQQFSIFRLHNPAEAKKRGKNLTLRPDWDKVKISLMYEICMCKFMQNPKLRDALLATGNSLLIEGNTWGDYFWGKVNGHGENQLGLILMDVREKLKWSMGMENEIA</sequence>
<dbReference type="AlphaFoldDB" id="A0A9W6FCR7"/>
<dbReference type="Gene3D" id="1.10.357.40">
    <property type="entry name" value="YbiA-like"/>
    <property type="match status" value="1"/>
</dbReference>
<reference evidence="4 5" key="1">
    <citation type="journal article" date="2023" name="Int. J. Syst. Evol. Microbiol.">
        <title>Sellimonas catena sp. nov., isolated from human faeces.</title>
        <authorList>
            <person name="Hisatomi A."/>
            <person name="Ohkuma M."/>
            <person name="Sakamoto M."/>
        </authorList>
    </citation>
    <scope>NUCLEOTIDE SEQUENCE [LARGE SCALE GENOMIC DNA]</scope>
    <source>
        <strain evidence="4 5">12EGH17</strain>
    </source>
</reference>
<dbReference type="Proteomes" id="UP001145145">
    <property type="component" value="Unassembled WGS sequence"/>
</dbReference>
<organism evidence="4 5">
    <name type="scientific">Sellimonas catena</name>
    <dbReference type="NCBI Taxonomy" id="2994035"/>
    <lineage>
        <taxon>Bacteria</taxon>
        <taxon>Bacillati</taxon>
        <taxon>Bacillota</taxon>
        <taxon>Clostridia</taxon>
        <taxon>Lachnospirales</taxon>
        <taxon>Lachnospiraceae</taxon>
        <taxon>Sellimonas</taxon>
    </lineage>
</organism>